<proteinExistence type="inferred from homology"/>
<evidence type="ECO:0000256" key="1">
    <source>
        <dbReference type="ARBA" id="ARBA00005657"/>
    </source>
</evidence>
<dbReference type="Proteomes" id="UP000008383">
    <property type="component" value="Unassembled WGS sequence"/>
</dbReference>
<dbReference type="GeneID" id="9583355"/>
<keyword evidence="2 4" id="KW-0689">Ribosomal protein</keyword>
<sequence length="181" mass="20448">MQCGGVVDIVDRFYEKNTSKNFQFTRNRRKRSRQMTMALSPSLLTMRFFRHIIQRQFPSTTPKPHCTLSALSSQCLLRSSALNAFHKSFSTTSQLQATLNQVRRGCRSGQKARKKRSPALVNRPQLKGVCLKTQVEKPKKPNSGERKTARVKLTSGKVITAYIPGEGRTFGAKLVCDELMV</sequence>
<dbReference type="KEGG" id="tve:TRV_02532"/>
<reference evidence="5" key="1">
    <citation type="journal article" date="2011" name="Genome Biol.">
        <title>Comparative and functional genomics provide insights into the pathogenicity of dermatophytic fungi.</title>
        <authorList>
            <person name="Burmester A."/>
            <person name="Shelest E."/>
            <person name="Gloeckner G."/>
            <person name="Heddergott C."/>
            <person name="Schindler S."/>
            <person name="Staib P."/>
            <person name="Heidel A."/>
            <person name="Felder M."/>
            <person name="Petzold A."/>
            <person name="Szafranski K."/>
            <person name="Feuermann M."/>
            <person name="Pedruzzi I."/>
            <person name="Priebe S."/>
            <person name="Groth M."/>
            <person name="Winkler R."/>
            <person name="Li W."/>
            <person name="Kniemeyer O."/>
            <person name="Schroeckh V."/>
            <person name="Hertweck C."/>
            <person name="Hube B."/>
            <person name="White T.C."/>
            <person name="Platzer M."/>
            <person name="Guthke R."/>
            <person name="Heitman J."/>
            <person name="Woestemeyer J."/>
            <person name="Zipfel P.F."/>
            <person name="Monod M."/>
            <person name="Brakhage A.A."/>
        </authorList>
    </citation>
    <scope>NUCLEOTIDE SEQUENCE [LARGE SCALE GENOMIC DNA]</scope>
    <source>
        <strain evidence="5">HKI 0517</strain>
    </source>
</reference>
<name>D4D609_TRIVH</name>
<dbReference type="EMBL" id="ACYE01000130">
    <property type="protein sequence ID" value="EFE42718.1"/>
    <property type="molecule type" value="Genomic_DNA"/>
</dbReference>
<comment type="caution">
    <text evidence="4">The sequence shown here is derived from an EMBL/GenBank/DDBJ whole genome shotgun (WGS) entry which is preliminary data.</text>
</comment>
<dbReference type="InterPro" id="IPR012340">
    <property type="entry name" value="NA-bd_OB-fold"/>
</dbReference>
<evidence type="ECO:0000313" key="5">
    <source>
        <dbReference type="Proteomes" id="UP000008383"/>
    </source>
</evidence>
<keyword evidence="3" id="KW-0687">Ribonucleoprotein</keyword>
<dbReference type="AlphaFoldDB" id="D4D609"/>
<evidence type="ECO:0000256" key="2">
    <source>
        <dbReference type="ARBA" id="ARBA00022980"/>
    </source>
</evidence>
<comment type="similarity">
    <text evidence="1">Belongs to the universal ribosomal protein uS12 family.</text>
</comment>
<protein>
    <submittedName>
        <fullName evidence="4">37S ribosomal protein S12</fullName>
    </submittedName>
</protein>
<dbReference type="GO" id="GO:0006412">
    <property type="term" value="P:translation"/>
    <property type="evidence" value="ECO:0007669"/>
    <property type="project" value="InterPro"/>
</dbReference>
<dbReference type="PANTHER" id="PTHR11652">
    <property type="entry name" value="30S RIBOSOMAL PROTEIN S12 FAMILY MEMBER"/>
    <property type="match status" value="1"/>
</dbReference>
<dbReference type="InterPro" id="IPR006032">
    <property type="entry name" value="Ribosomal_uS12"/>
</dbReference>
<dbReference type="Gene3D" id="2.40.50.140">
    <property type="entry name" value="Nucleic acid-binding proteins"/>
    <property type="match status" value="1"/>
</dbReference>
<dbReference type="Pfam" id="PF00164">
    <property type="entry name" value="Ribosom_S12_S23"/>
    <property type="match status" value="1"/>
</dbReference>
<keyword evidence="5" id="KW-1185">Reference proteome</keyword>
<dbReference type="HOGENOM" id="CLU_1490050_0_0_1"/>
<accession>D4D609</accession>
<organism evidence="4 5">
    <name type="scientific">Trichophyton verrucosum (strain HKI 0517)</name>
    <dbReference type="NCBI Taxonomy" id="663202"/>
    <lineage>
        <taxon>Eukaryota</taxon>
        <taxon>Fungi</taxon>
        <taxon>Dikarya</taxon>
        <taxon>Ascomycota</taxon>
        <taxon>Pezizomycotina</taxon>
        <taxon>Eurotiomycetes</taxon>
        <taxon>Eurotiomycetidae</taxon>
        <taxon>Onygenales</taxon>
        <taxon>Arthrodermataceae</taxon>
        <taxon>Trichophyton</taxon>
    </lineage>
</organism>
<dbReference type="GO" id="GO:0015935">
    <property type="term" value="C:small ribosomal subunit"/>
    <property type="evidence" value="ECO:0007669"/>
    <property type="project" value="InterPro"/>
</dbReference>
<dbReference type="InterPro" id="IPR005679">
    <property type="entry name" value="Ribosomal_uS12_bac"/>
</dbReference>
<dbReference type="PRINTS" id="PR01034">
    <property type="entry name" value="RIBOSOMALS12"/>
</dbReference>
<gene>
    <name evidence="4" type="ORF">TRV_02532</name>
</gene>
<evidence type="ECO:0000256" key="3">
    <source>
        <dbReference type="ARBA" id="ARBA00023274"/>
    </source>
</evidence>
<dbReference type="SUPFAM" id="SSF50249">
    <property type="entry name" value="Nucleic acid-binding proteins"/>
    <property type="match status" value="1"/>
</dbReference>
<dbReference type="RefSeq" id="XP_003023336.1">
    <property type="nucleotide sequence ID" value="XM_003023290.1"/>
</dbReference>
<evidence type="ECO:0000313" key="4">
    <source>
        <dbReference type="EMBL" id="EFE42718.1"/>
    </source>
</evidence>
<dbReference type="GO" id="GO:0003735">
    <property type="term" value="F:structural constituent of ribosome"/>
    <property type="evidence" value="ECO:0007669"/>
    <property type="project" value="InterPro"/>
</dbReference>
<dbReference type="OrthoDB" id="361013at2759"/>